<feature type="transmembrane region" description="Helical" evidence="5">
    <location>
        <begin position="54"/>
        <end position="72"/>
    </location>
</feature>
<evidence type="ECO:0000313" key="7">
    <source>
        <dbReference type="Proteomes" id="UP000549457"/>
    </source>
</evidence>
<evidence type="ECO:0000313" key="6">
    <source>
        <dbReference type="EMBL" id="MBB5223047.1"/>
    </source>
</evidence>
<sequence length="135" mass="14217">MTPVLIADLLDARWLARVGAILLTCPFWLSGIAKLADLRGAREEARQLGLRPEWLVVAATVLVQVGGSALVISGAMAWLGAGALAVFTATATLIAHRFWRLADAAARLSARNIFMTNVGLIGGLIVIAILWSAGT</sequence>
<keyword evidence="3 5" id="KW-1133">Transmembrane helix</keyword>
<keyword evidence="2 5" id="KW-0812">Transmembrane</keyword>
<dbReference type="Pfam" id="PF07681">
    <property type="entry name" value="DoxX"/>
    <property type="match status" value="1"/>
</dbReference>
<gene>
    <name evidence="6" type="ORF">HNP73_002994</name>
</gene>
<feature type="transmembrane region" description="Helical" evidence="5">
    <location>
        <begin position="78"/>
        <end position="99"/>
    </location>
</feature>
<proteinExistence type="predicted"/>
<reference evidence="6 7" key="1">
    <citation type="submission" date="2020-08" db="EMBL/GenBank/DDBJ databases">
        <title>Genomic Encyclopedia of Type Strains, Phase IV (KMG-IV): sequencing the most valuable type-strain genomes for metagenomic binning, comparative biology and taxonomic classification.</title>
        <authorList>
            <person name="Goeker M."/>
        </authorList>
    </citation>
    <scope>NUCLEOTIDE SEQUENCE [LARGE SCALE GENOMIC DNA]</scope>
    <source>
        <strain evidence="6 7">DSM 101730</strain>
    </source>
</reference>
<dbReference type="Proteomes" id="UP000549457">
    <property type="component" value="Unassembled WGS sequence"/>
</dbReference>
<dbReference type="EMBL" id="JACHFM010000003">
    <property type="protein sequence ID" value="MBB5223047.1"/>
    <property type="molecule type" value="Genomic_DNA"/>
</dbReference>
<keyword evidence="4 5" id="KW-0472">Membrane</keyword>
<evidence type="ECO:0000256" key="3">
    <source>
        <dbReference type="ARBA" id="ARBA00022989"/>
    </source>
</evidence>
<dbReference type="RefSeq" id="WP_184151236.1">
    <property type="nucleotide sequence ID" value="NZ_JACHFM010000003.1"/>
</dbReference>
<feature type="transmembrane region" description="Helical" evidence="5">
    <location>
        <begin position="111"/>
        <end position="133"/>
    </location>
</feature>
<protein>
    <submittedName>
        <fullName evidence="6">Putative membrane protein YphA (DoxX/SURF4 family)</fullName>
    </submittedName>
</protein>
<evidence type="ECO:0000256" key="1">
    <source>
        <dbReference type="ARBA" id="ARBA00004141"/>
    </source>
</evidence>
<evidence type="ECO:0000256" key="4">
    <source>
        <dbReference type="ARBA" id="ARBA00023136"/>
    </source>
</evidence>
<keyword evidence="7" id="KW-1185">Reference proteome</keyword>
<evidence type="ECO:0000256" key="2">
    <source>
        <dbReference type="ARBA" id="ARBA00022692"/>
    </source>
</evidence>
<feature type="transmembrane region" description="Helical" evidence="5">
    <location>
        <begin position="14"/>
        <end position="33"/>
    </location>
</feature>
<evidence type="ECO:0000256" key="5">
    <source>
        <dbReference type="SAM" id="Phobius"/>
    </source>
</evidence>
<dbReference type="GO" id="GO:0016020">
    <property type="term" value="C:membrane"/>
    <property type="evidence" value="ECO:0007669"/>
    <property type="project" value="UniProtKB-SubCell"/>
</dbReference>
<comment type="subcellular location">
    <subcellularLocation>
        <location evidence="1">Membrane</location>
        <topology evidence="1">Multi-pass membrane protein</topology>
    </subcellularLocation>
</comment>
<dbReference type="AlphaFoldDB" id="A0A840SM37"/>
<dbReference type="InterPro" id="IPR032808">
    <property type="entry name" value="DoxX"/>
</dbReference>
<name>A0A840SM37_9RHOB</name>
<organism evidence="6 7">
    <name type="scientific">Amaricoccus macauensis</name>
    <dbReference type="NCBI Taxonomy" id="57001"/>
    <lineage>
        <taxon>Bacteria</taxon>
        <taxon>Pseudomonadati</taxon>
        <taxon>Pseudomonadota</taxon>
        <taxon>Alphaproteobacteria</taxon>
        <taxon>Rhodobacterales</taxon>
        <taxon>Paracoccaceae</taxon>
        <taxon>Amaricoccus</taxon>
    </lineage>
</organism>
<accession>A0A840SM37</accession>
<comment type="caution">
    <text evidence="6">The sequence shown here is derived from an EMBL/GenBank/DDBJ whole genome shotgun (WGS) entry which is preliminary data.</text>
</comment>